<dbReference type="Pfam" id="PF00561">
    <property type="entry name" value="Abhydrolase_1"/>
    <property type="match status" value="1"/>
</dbReference>
<dbReference type="SUPFAM" id="SSF53474">
    <property type="entry name" value="alpha/beta-Hydrolases"/>
    <property type="match status" value="1"/>
</dbReference>
<dbReference type="AlphaFoldDB" id="A0A917LXN1"/>
<reference evidence="2" key="2">
    <citation type="submission" date="2020-09" db="EMBL/GenBank/DDBJ databases">
        <authorList>
            <person name="Sun Q."/>
            <person name="Zhou Y."/>
        </authorList>
    </citation>
    <scope>NUCLEOTIDE SEQUENCE</scope>
    <source>
        <strain evidence="2">CGMCC 1.12187</strain>
    </source>
</reference>
<accession>A0A917LXN1</accession>
<dbReference type="InterPro" id="IPR050266">
    <property type="entry name" value="AB_hydrolase_sf"/>
</dbReference>
<protein>
    <submittedName>
        <fullName evidence="2">Alpha/beta hydrolase</fullName>
    </submittedName>
</protein>
<name>A0A917LXN1_9MICC</name>
<dbReference type="PANTHER" id="PTHR43798">
    <property type="entry name" value="MONOACYLGLYCEROL LIPASE"/>
    <property type="match status" value="1"/>
</dbReference>
<proteinExistence type="predicted"/>
<gene>
    <name evidence="2" type="ORF">GCM10011374_29300</name>
</gene>
<feature type="domain" description="AB hydrolase-1" evidence="1">
    <location>
        <begin position="50"/>
        <end position="194"/>
    </location>
</feature>
<dbReference type="InterPro" id="IPR029058">
    <property type="entry name" value="AB_hydrolase_fold"/>
</dbReference>
<dbReference type="PANTHER" id="PTHR43798:SF33">
    <property type="entry name" value="HYDROLASE, PUTATIVE (AFU_ORTHOLOGUE AFUA_2G14860)-RELATED"/>
    <property type="match status" value="1"/>
</dbReference>
<sequence length="322" mass="34836">MLTLVVLLIVSTVLNYGLVQYERSTAEPYGERVEIGNGSVNVVDNGRDGPTVVLLSGLGTPAPAPDFGPLVRELGDYRVVVVEGFGYGYSDLTAPERTVQNVSEELHAALAATGVEEPYVLAGHSLAGFYILDYVNRYPGEVSAVVGIDTTVPAVVEDDDGTAAEDGRGIPWERLPSITGLLRWVLLVAPDLALPEGTAHTAEERDRILRMTVWNNANAAVTDETRRMGDNARDLEGVGFPAELPVLLLLAQDTMDQMPEWLPRHEEQLRGVRDHELVVLDGGHYLHWTRSPEIAATATGFLERHGVVRREGSGLTTPSPAG</sequence>
<dbReference type="InterPro" id="IPR000073">
    <property type="entry name" value="AB_hydrolase_1"/>
</dbReference>
<dbReference type="GO" id="GO:0016787">
    <property type="term" value="F:hydrolase activity"/>
    <property type="evidence" value="ECO:0007669"/>
    <property type="project" value="UniProtKB-KW"/>
</dbReference>
<organism evidence="2 3">
    <name type="scientific">Kocuria dechangensis</name>
    <dbReference type="NCBI Taxonomy" id="1176249"/>
    <lineage>
        <taxon>Bacteria</taxon>
        <taxon>Bacillati</taxon>
        <taxon>Actinomycetota</taxon>
        <taxon>Actinomycetes</taxon>
        <taxon>Micrococcales</taxon>
        <taxon>Micrococcaceae</taxon>
        <taxon>Kocuria</taxon>
    </lineage>
</organism>
<evidence type="ECO:0000259" key="1">
    <source>
        <dbReference type="Pfam" id="PF00561"/>
    </source>
</evidence>
<evidence type="ECO:0000313" key="3">
    <source>
        <dbReference type="Proteomes" id="UP000638848"/>
    </source>
</evidence>
<comment type="caution">
    <text evidence="2">The sequence shown here is derived from an EMBL/GenBank/DDBJ whole genome shotgun (WGS) entry which is preliminary data.</text>
</comment>
<evidence type="ECO:0000313" key="2">
    <source>
        <dbReference type="EMBL" id="GGG63929.1"/>
    </source>
</evidence>
<keyword evidence="3" id="KW-1185">Reference proteome</keyword>
<dbReference type="Gene3D" id="3.40.50.1820">
    <property type="entry name" value="alpha/beta hydrolase"/>
    <property type="match status" value="1"/>
</dbReference>
<dbReference type="EMBL" id="BMEQ01000018">
    <property type="protein sequence ID" value="GGG63929.1"/>
    <property type="molecule type" value="Genomic_DNA"/>
</dbReference>
<keyword evidence="2" id="KW-0378">Hydrolase</keyword>
<reference evidence="2" key="1">
    <citation type="journal article" date="2014" name="Int. J. Syst. Evol. Microbiol.">
        <title>Complete genome sequence of Corynebacterium casei LMG S-19264T (=DSM 44701T), isolated from a smear-ripened cheese.</title>
        <authorList>
            <consortium name="US DOE Joint Genome Institute (JGI-PGF)"/>
            <person name="Walter F."/>
            <person name="Albersmeier A."/>
            <person name="Kalinowski J."/>
            <person name="Ruckert C."/>
        </authorList>
    </citation>
    <scope>NUCLEOTIDE SEQUENCE</scope>
    <source>
        <strain evidence="2">CGMCC 1.12187</strain>
    </source>
</reference>
<dbReference type="Proteomes" id="UP000638848">
    <property type="component" value="Unassembled WGS sequence"/>
</dbReference>
<dbReference type="GO" id="GO:0016020">
    <property type="term" value="C:membrane"/>
    <property type="evidence" value="ECO:0007669"/>
    <property type="project" value="TreeGrafter"/>
</dbReference>